<dbReference type="PANTHER" id="PTHR34463">
    <property type="entry name" value="GLYCINE-RICH PROTEIN"/>
    <property type="match status" value="1"/>
</dbReference>
<dbReference type="PANTHER" id="PTHR34463:SF11">
    <property type="entry name" value="GLYCINE-RICH PROTEIN LIKE"/>
    <property type="match status" value="1"/>
</dbReference>
<feature type="chain" id="PRO_5042815351" description="Glycine-rich protein" evidence="1">
    <location>
        <begin position="19"/>
        <end position="96"/>
    </location>
</feature>
<proteinExistence type="predicted"/>
<dbReference type="Proteomes" id="UP001359559">
    <property type="component" value="Unassembled WGS sequence"/>
</dbReference>
<evidence type="ECO:0000313" key="3">
    <source>
        <dbReference type="Proteomes" id="UP001359559"/>
    </source>
</evidence>
<dbReference type="EMBL" id="JAYKXN010000006">
    <property type="protein sequence ID" value="KAK7279457.1"/>
    <property type="molecule type" value="Genomic_DNA"/>
</dbReference>
<dbReference type="AlphaFoldDB" id="A0AAN9IHK4"/>
<accession>A0AAN9IHK4</accession>
<feature type="signal peptide" evidence="1">
    <location>
        <begin position="1"/>
        <end position="18"/>
    </location>
</feature>
<organism evidence="2 3">
    <name type="scientific">Clitoria ternatea</name>
    <name type="common">Butterfly pea</name>
    <dbReference type="NCBI Taxonomy" id="43366"/>
    <lineage>
        <taxon>Eukaryota</taxon>
        <taxon>Viridiplantae</taxon>
        <taxon>Streptophyta</taxon>
        <taxon>Embryophyta</taxon>
        <taxon>Tracheophyta</taxon>
        <taxon>Spermatophyta</taxon>
        <taxon>Magnoliopsida</taxon>
        <taxon>eudicotyledons</taxon>
        <taxon>Gunneridae</taxon>
        <taxon>Pentapetalae</taxon>
        <taxon>rosids</taxon>
        <taxon>fabids</taxon>
        <taxon>Fabales</taxon>
        <taxon>Fabaceae</taxon>
        <taxon>Papilionoideae</taxon>
        <taxon>50 kb inversion clade</taxon>
        <taxon>NPAAA clade</taxon>
        <taxon>indigoferoid/millettioid clade</taxon>
        <taxon>Phaseoleae</taxon>
        <taxon>Clitoria</taxon>
    </lineage>
</organism>
<comment type="caution">
    <text evidence="2">The sequence shown here is derived from an EMBL/GenBank/DDBJ whole genome shotgun (WGS) entry which is preliminary data.</text>
</comment>
<sequence>MAKWCMLVILALAVVASARNMPSDAALEDQKTFGFVPGVGSTGLPFGGMGPGFGGGQGGPSGLGGFGGFLGPNGLGGFFPPANGDGPSVNNHLPLP</sequence>
<keyword evidence="3" id="KW-1185">Reference proteome</keyword>
<protein>
    <recommendedName>
        <fullName evidence="4">Glycine-rich protein</fullName>
    </recommendedName>
</protein>
<name>A0AAN9IHK4_CLITE</name>
<gene>
    <name evidence="2" type="ORF">RJT34_24510</name>
</gene>
<evidence type="ECO:0000313" key="2">
    <source>
        <dbReference type="EMBL" id="KAK7279457.1"/>
    </source>
</evidence>
<evidence type="ECO:0000256" key="1">
    <source>
        <dbReference type="SAM" id="SignalP"/>
    </source>
</evidence>
<evidence type="ECO:0008006" key="4">
    <source>
        <dbReference type="Google" id="ProtNLM"/>
    </source>
</evidence>
<reference evidence="2 3" key="1">
    <citation type="submission" date="2024-01" db="EMBL/GenBank/DDBJ databases">
        <title>The genomes of 5 underutilized Papilionoideae crops provide insights into root nodulation and disease resistance.</title>
        <authorList>
            <person name="Yuan L."/>
        </authorList>
    </citation>
    <scope>NUCLEOTIDE SEQUENCE [LARGE SCALE GENOMIC DNA]</scope>
    <source>
        <strain evidence="2">LY-2023</strain>
        <tissue evidence="2">Leaf</tissue>
    </source>
</reference>
<keyword evidence="1" id="KW-0732">Signal</keyword>